<feature type="non-terminal residue" evidence="2">
    <location>
        <position position="1"/>
    </location>
</feature>
<organism evidence="2 3">
    <name type="scientific">Gymnopus androsaceus JB14</name>
    <dbReference type="NCBI Taxonomy" id="1447944"/>
    <lineage>
        <taxon>Eukaryota</taxon>
        <taxon>Fungi</taxon>
        <taxon>Dikarya</taxon>
        <taxon>Basidiomycota</taxon>
        <taxon>Agaricomycotina</taxon>
        <taxon>Agaricomycetes</taxon>
        <taxon>Agaricomycetidae</taxon>
        <taxon>Agaricales</taxon>
        <taxon>Marasmiineae</taxon>
        <taxon>Omphalotaceae</taxon>
        <taxon>Gymnopus</taxon>
    </lineage>
</organism>
<dbReference type="SUPFAM" id="SSF52540">
    <property type="entry name" value="P-loop containing nucleoside triphosphate hydrolases"/>
    <property type="match status" value="1"/>
</dbReference>
<evidence type="ECO:0000259" key="1">
    <source>
        <dbReference type="Pfam" id="PF00270"/>
    </source>
</evidence>
<reference evidence="2" key="1">
    <citation type="journal article" date="2019" name="Environ. Microbiol.">
        <title>Fungal ecological strategies reflected in gene transcription - a case study of two litter decomposers.</title>
        <authorList>
            <person name="Barbi F."/>
            <person name="Kohler A."/>
            <person name="Barry K."/>
            <person name="Baskaran P."/>
            <person name="Daum C."/>
            <person name="Fauchery L."/>
            <person name="Ihrmark K."/>
            <person name="Kuo A."/>
            <person name="LaButti K."/>
            <person name="Lipzen A."/>
            <person name="Morin E."/>
            <person name="Grigoriev I.V."/>
            <person name="Henrissat B."/>
            <person name="Lindahl B."/>
            <person name="Martin F."/>
        </authorList>
    </citation>
    <scope>NUCLEOTIDE SEQUENCE</scope>
    <source>
        <strain evidence="2">JB14</strain>
    </source>
</reference>
<dbReference type="Proteomes" id="UP000799118">
    <property type="component" value="Unassembled WGS sequence"/>
</dbReference>
<dbReference type="AlphaFoldDB" id="A0A6A4I2Z8"/>
<keyword evidence="3" id="KW-1185">Reference proteome</keyword>
<dbReference type="GO" id="GO:0003676">
    <property type="term" value="F:nucleic acid binding"/>
    <property type="evidence" value="ECO:0007669"/>
    <property type="project" value="InterPro"/>
</dbReference>
<dbReference type="GO" id="GO:0005524">
    <property type="term" value="F:ATP binding"/>
    <property type="evidence" value="ECO:0007669"/>
    <property type="project" value="InterPro"/>
</dbReference>
<protein>
    <recommendedName>
        <fullName evidence="1">DEAD/DEAH-box helicase domain-containing protein</fullName>
    </recommendedName>
</protein>
<accession>A0A6A4I2Z8</accession>
<dbReference type="EMBL" id="ML769422">
    <property type="protein sequence ID" value="KAE9403798.1"/>
    <property type="molecule type" value="Genomic_DNA"/>
</dbReference>
<dbReference type="Pfam" id="PF00270">
    <property type="entry name" value="DEAD"/>
    <property type="match status" value="1"/>
</dbReference>
<sequence>IEKTGGGKAALFGIPILVHHEISGNPTLYPKFLVCIWEKAVGIVIMPTKGLANDIVKQLQIQLGIKGFAYTHENLTVQQKSSVNIVKEISSCCYSVICVDPKHLQEQEWYLIANSPSFHDNVIFACTEEGHVINEWGLSFCPLFHHIGMFFCGRLPSHISVFSLMATMQPGEPLHSLIIYLNQCQKTIIHIHTINLGYRIFLYLFKHSPKDSHCLCHF</sequence>
<dbReference type="InterPro" id="IPR011545">
    <property type="entry name" value="DEAD/DEAH_box_helicase_dom"/>
</dbReference>
<evidence type="ECO:0000313" key="2">
    <source>
        <dbReference type="EMBL" id="KAE9403798.1"/>
    </source>
</evidence>
<feature type="domain" description="DEAD/DEAH-box helicase" evidence="1">
    <location>
        <begin position="3"/>
        <end position="168"/>
    </location>
</feature>
<proteinExistence type="predicted"/>
<name>A0A6A4I2Z8_9AGAR</name>
<evidence type="ECO:0000313" key="3">
    <source>
        <dbReference type="Proteomes" id="UP000799118"/>
    </source>
</evidence>
<gene>
    <name evidence="2" type="ORF">BT96DRAFT_1078834</name>
</gene>
<dbReference type="Gene3D" id="3.40.50.300">
    <property type="entry name" value="P-loop containing nucleotide triphosphate hydrolases"/>
    <property type="match status" value="1"/>
</dbReference>
<dbReference type="InterPro" id="IPR027417">
    <property type="entry name" value="P-loop_NTPase"/>
</dbReference>
<dbReference type="OrthoDB" id="3260945at2759"/>